<dbReference type="KEGG" id="sto:STK_12210"/>
<protein>
    <submittedName>
        <fullName evidence="1">Uncharacterized protein</fullName>
    </submittedName>
</protein>
<dbReference type="Proteomes" id="UP000001015">
    <property type="component" value="Chromosome"/>
</dbReference>
<organism evidence="1 2">
    <name type="scientific">Sulfurisphaera tokodaii (strain DSM 16993 / JCM 10545 / NBRC 100140 / 7)</name>
    <name type="common">Sulfolobus tokodaii</name>
    <dbReference type="NCBI Taxonomy" id="273063"/>
    <lineage>
        <taxon>Archaea</taxon>
        <taxon>Thermoproteota</taxon>
        <taxon>Thermoprotei</taxon>
        <taxon>Sulfolobales</taxon>
        <taxon>Sulfolobaceae</taxon>
        <taxon>Sulfurisphaera</taxon>
    </lineage>
</organism>
<sequence length="103" mass="12307">MNIQKFFVNNKQITIINEKIIYLDVDKVVDGKEIIRKLNFINDKIAYLDFSYSNQYFTILKLVFCKTRLHIYLCNVLLELKKIDITPEEIYNKLEDVLDKVIT</sequence>
<dbReference type="AlphaFoldDB" id="Q972A6"/>
<name>Q972A6_SULTO</name>
<proteinExistence type="predicted"/>
<dbReference type="PATRIC" id="fig|273063.9.peg.1380"/>
<evidence type="ECO:0000313" key="2">
    <source>
        <dbReference type="Proteomes" id="UP000001015"/>
    </source>
</evidence>
<gene>
    <name evidence="1" type="primary">ST1221</name>
    <name evidence="1" type="ordered locus">STK_12210</name>
</gene>
<dbReference type="EMBL" id="BA000023">
    <property type="protein sequence ID" value="BAB66263.1"/>
    <property type="molecule type" value="Genomic_DNA"/>
</dbReference>
<keyword evidence="2" id="KW-1185">Reference proteome</keyword>
<accession>Q972A6</accession>
<evidence type="ECO:0000313" key="1">
    <source>
        <dbReference type="EMBL" id="BAB66263.1"/>
    </source>
</evidence>
<reference evidence="2" key="1">
    <citation type="journal article" date="2001" name="DNA Res.">
        <title>Complete genome sequence of an aerobic thermoacidophilic Crenarchaeon, Sulfolobus tokodaii strain7.</title>
        <authorList>
            <person name="Kawarabayasi Y."/>
            <person name="Hino Y."/>
            <person name="Horikawa H."/>
            <person name="Jin-no K."/>
            <person name="Takahashi M."/>
            <person name="Sekine M."/>
            <person name="Baba S."/>
            <person name="Ankai A."/>
            <person name="Kosugi H."/>
            <person name="Hosoyama A."/>
            <person name="Fukui S."/>
            <person name="Nagai Y."/>
            <person name="Nishijima K."/>
            <person name="Otsuka R."/>
            <person name="Nakazawa H."/>
            <person name="Takamiya M."/>
            <person name="Kato Y."/>
            <person name="Yoshizawa T."/>
            <person name="Tanaka T."/>
            <person name="Kudoh Y."/>
            <person name="Yamazaki J."/>
            <person name="Kushida N."/>
            <person name="Oguchi A."/>
            <person name="Aoki K."/>
            <person name="Masuda S."/>
            <person name="Yanagii M."/>
            <person name="Nishimura M."/>
            <person name="Yamagishi A."/>
            <person name="Oshima T."/>
            <person name="Kikuchi H."/>
        </authorList>
    </citation>
    <scope>NUCLEOTIDE SEQUENCE [LARGE SCALE GENOMIC DNA]</scope>
    <source>
        <strain evidence="2">DSM 16993 / JCM 10545 / NBRC 100140 / 7</strain>
    </source>
</reference>
<dbReference type="STRING" id="273063.STK_12210"/>
<dbReference type="eggNOG" id="arCOG07223">
    <property type="taxonomic scope" value="Archaea"/>
</dbReference>